<feature type="transmembrane region" description="Helical" evidence="1">
    <location>
        <begin position="20"/>
        <end position="43"/>
    </location>
</feature>
<dbReference type="VEuPathDB" id="FungiDB:SeMB42_g06403"/>
<organism evidence="2 3">
    <name type="scientific">Synchytrium endobioticum</name>
    <dbReference type="NCBI Taxonomy" id="286115"/>
    <lineage>
        <taxon>Eukaryota</taxon>
        <taxon>Fungi</taxon>
        <taxon>Fungi incertae sedis</taxon>
        <taxon>Chytridiomycota</taxon>
        <taxon>Chytridiomycota incertae sedis</taxon>
        <taxon>Chytridiomycetes</taxon>
        <taxon>Synchytriales</taxon>
        <taxon>Synchytriaceae</taxon>
        <taxon>Synchytrium</taxon>
    </lineage>
</organism>
<keyword evidence="3" id="KW-1185">Reference proteome</keyword>
<dbReference type="EMBL" id="QEAN01000358">
    <property type="protein sequence ID" value="TPX39240.1"/>
    <property type="molecule type" value="Genomic_DNA"/>
</dbReference>
<proteinExistence type="predicted"/>
<evidence type="ECO:0000256" key="1">
    <source>
        <dbReference type="SAM" id="Phobius"/>
    </source>
</evidence>
<evidence type="ECO:0000313" key="2">
    <source>
        <dbReference type="EMBL" id="TPX39240.1"/>
    </source>
</evidence>
<feature type="transmembrane region" description="Helical" evidence="1">
    <location>
        <begin position="361"/>
        <end position="378"/>
    </location>
</feature>
<gene>
    <name evidence="2" type="ORF">SeMB42_g06403</name>
</gene>
<feature type="transmembrane region" description="Helical" evidence="1">
    <location>
        <begin position="333"/>
        <end position="355"/>
    </location>
</feature>
<keyword evidence="1" id="KW-1133">Transmembrane helix</keyword>
<keyword evidence="1" id="KW-0472">Membrane</keyword>
<dbReference type="Proteomes" id="UP000317494">
    <property type="component" value="Unassembled WGS sequence"/>
</dbReference>
<sequence>MFGCQTSIKQNSSIHISGLVFHWSICTPSFSMLTILFVMLLVLQPFHIARAAHTDYTEADLRHFTRALIEHKWTLTDHRIDTLCREFEVFFGRLLEAANHGAPGGEIQTGTMIDDWVMAKAIPEGVRFTIERPTEDMSMRYMEFCSEGLVNVHDVVSRINEKSMPLENAPLKWMEHHAAEHLQQYCTRLGRVIYGTVIGYTHGFHNPDDNSFRSQEPAVIRRRLGDEINRVVERTWVLGRTTPSPVSSLTQAFLTVVAGFEWCLHGSRPVGVPDSVGSPHELHIPAVEFGEIMNLWKVLAAAKLRGYLQLQICASGTTKAENLERLRRVEIVVAFRALHVLSLLALPIVVMVLVLECPPTHTLLLLVVSVAWIGLLVSSRQQDPPHQDPVLAVNVKGTLVNDLHTLRNDFILLRFFASSANFTIETK</sequence>
<keyword evidence="1" id="KW-0812">Transmembrane</keyword>
<comment type="caution">
    <text evidence="2">The sequence shown here is derived from an EMBL/GenBank/DDBJ whole genome shotgun (WGS) entry which is preliminary data.</text>
</comment>
<accession>A0A507CCJ0</accession>
<reference evidence="2 3" key="1">
    <citation type="journal article" date="2019" name="Sci. Rep.">
        <title>Comparative genomics of chytrid fungi reveal insights into the obligate biotrophic and pathogenic lifestyle of Synchytrium endobioticum.</title>
        <authorList>
            <person name="van de Vossenberg B.T.L.H."/>
            <person name="Warris S."/>
            <person name="Nguyen H.D.T."/>
            <person name="van Gent-Pelzer M.P.E."/>
            <person name="Joly D.L."/>
            <person name="van de Geest H.C."/>
            <person name="Bonants P.J.M."/>
            <person name="Smith D.S."/>
            <person name="Levesque C.A."/>
            <person name="van der Lee T.A.J."/>
        </authorList>
    </citation>
    <scope>NUCLEOTIDE SEQUENCE [LARGE SCALE GENOMIC DNA]</scope>
    <source>
        <strain evidence="2 3">MB42</strain>
    </source>
</reference>
<dbReference type="AlphaFoldDB" id="A0A507CCJ0"/>
<protein>
    <submittedName>
        <fullName evidence="2">Uncharacterized protein</fullName>
    </submittedName>
</protein>
<name>A0A507CCJ0_9FUNG</name>
<evidence type="ECO:0000313" key="3">
    <source>
        <dbReference type="Proteomes" id="UP000317494"/>
    </source>
</evidence>